<dbReference type="FunFam" id="3.90.550.10:FF:000051">
    <property type="entry name" value="Alpha-1,2-mannosyltransferase (Ktr4)"/>
    <property type="match status" value="1"/>
</dbReference>
<protein>
    <submittedName>
        <fullName evidence="5">Glycosyltransferase family 15 protein</fullName>
    </submittedName>
</protein>
<evidence type="ECO:0000256" key="2">
    <source>
        <dbReference type="ARBA" id="ARBA00022676"/>
    </source>
</evidence>
<dbReference type="InterPro" id="IPR029044">
    <property type="entry name" value="Nucleotide-diphossugar_trans"/>
</dbReference>
<keyword evidence="6" id="KW-1185">Reference proteome</keyword>
<dbReference type="PANTHER" id="PTHR31121:SF6">
    <property type="entry name" value="ALPHA-1,2 MANNOSYLTRANSFERASE KTR1"/>
    <property type="match status" value="1"/>
</dbReference>
<proteinExistence type="inferred from homology"/>
<organism evidence="5 6">
    <name type="scientific">Lentithecium fluviatile CBS 122367</name>
    <dbReference type="NCBI Taxonomy" id="1168545"/>
    <lineage>
        <taxon>Eukaryota</taxon>
        <taxon>Fungi</taxon>
        <taxon>Dikarya</taxon>
        <taxon>Ascomycota</taxon>
        <taxon>Pezizomycotina</taxon>
        <taxon>Dothideomycetes</taxon>
        <taxon>Pleosporomycetidae</taxon>
        <taxon>Pleosporales</taxon>
        <taxon>Massarineae</taxon>
        <taxon>Lentitheciaceae</taxon>
        <taxon>Lentithecium</taxon>
    </lineage>
</organism>
<evidence type="ECO:0000313" key="6">
    <source>
        <dbReference type="Proteomes" id="UP000799291"/>
    </source>
</evidence>
<dbReference type="GO" id="GO:0000032">
    <property type="term" value="P:cell wall mannoprotein biosynthetic process"/>
    <property type="evidence" value="ECO:0007669"/>
    <property type="project" value="TreeGrafter"/>
</dbReference>
<accession>A0A6G1J1F9</accession>
<keyword evidence="3 5" id="KW-0808">Transferase</keyword>
<keyword evidence="2" id="KW-0328">Glycosyltransferase</keyword>
<dbReference type="PANTHER" id="PTHR31121">
    <property type="entry name" value="ALPHA-1,2 MANNOSYLTRANSFERASE KTR1"/>
    <property type="match status" value="1"/>
</dbReference>
<dbReference type="Gene3D" id="3.90.550.10">
    <property type="entry name" value="Spore Coat Polysaccharide Biosynthesis Protein SpsA, Chain A"/>
    <property type="match status" value="1"/>
</dbReference>
<evidence type="ECO:0000256" key="3">
    <source>
        <dbReference type="ARBA" id="ARBA00022679"/>
    </source>
</evidence>
<dbReference type="GO" id="GO:0000026">
    <property type="term" value="F:alpha-1,2-mannosyltransferase activity"/>
    <property type="evidence" value="ECO:0007669"/>
    <property type="project" value="TreeGrafter"/>
</dbReference>
<dbReference type="Pfam" id="PF01793">
    <property type="entry name" value="Glyco_transf_15"/>
    <property type="match status" value="1"/>
</dbReference>
<feature type="region of interest" description="Disordered" evidence="4">
    <location>
        <begin position="51"/>
        <end position="78"/>
    </location>
</feature>
<dbReference type="EMBL" id="MU005582">
    <property type="protein sequence ID" value="KAF2684053.1"/>
    <property type="molecule type" value="Genomic_DNA"/>
</dbReference>
<sequence length="422" mass="49735">MRYSRPARFVLFALIWIVFIVLLLQNRLTFFSTKQRLNFLDVYRPTEPSPLATFAKSPQSSHKKPTQSASPIHSTLSHEQGPIKIANPERAQHVKPEEQLERVNATFVTLARNSDIGDLAGTIKQIEDRFNSRYKYDWVFLNDKEFDSNFKRIATRLVSGRARFGKIPSSQWSFPSHVDVEKAANVRAEMKEQKIIYGDSISYRHMCRYQSGFFFQHPLMMEYEYYWRVEPSAEFYCDIPFDPFRIMVEEKKKYGFVISLLEYETTVPTLWNTTKTFFKQHPEHLAKDNSMDFISDDGGYSYNLCHFWSNFEIASLEWLRSPAYTAYFEALDQAGGFFYERWGDAPIHSLAAALMLRRDEIHFFNEIGYYHAPFTHCPTGKMKDELRCYCESKENFDWKGYSCTSKWFDFMGREKPDGYEDE</sequence>
<comment type="similarity">
    <text evidence="1">Belongs to the glycosyltransferase 15 family.</text>
</comment>
<evidence type="ECO:0000256" key="4">
    <source>
        <dbReference type="SAM" id="MobiDB-lite"/>
    </source>
</evidence>
<name>A0A6G1J1F9_9PLEO</name>
<dbReference type="GO" id="GO:0006487">
    <property type="term" value="P:protein N-linked glycosylation"/>
    <property type="evidence" value="ECO:0007669"/>
    <property type="project" value="TreeGrafter"/>
</dbReference>
<dbReference type="GO" id="GO:0005794">
    <property type="term" value="C:Golgi apparatus"/>
    <property type="evidence" value="ECO:0007669"/>
    <property type="project" value="TreeGrafter"/>
</dbReference>
<dbReference type="OrthoDB" id="439943at2759"/>
<dbReference type="GO" id="GO:0016020">
    <property type="term" value="C:membrane"/>
    <property type="evidence" value="ECO:0007669"/>
    <property type="project" value="InterPro"/>
</dbReference>
<dbReference type="SUPFAM" id="SSF53448">
    <property type="entry name" value="Nucleotide-diphospho-sugar transferases"/>
    <property type="match status" value="1"/>
</dbReference>
<dbReference type="Proteomes" id="UP000799291">
    <property type="component" value="Unassembled WGS sequence"/>
</dbReference>
<dbReference type="GO" id="GO:0006493">
    <property type="term" value="P:protein O-linked glycosylation"/>
    <property type="evidence" value="ECO:0007669"/>
    <property type="project" value="TreeGrafter"/>
</dbReference>
<evidence type="ECO:0000313" key="5">
    <source>
        <dbReference type="EMBL" id="KAF2684053.1"/>
    </source>
</evidence>
<dbReference type="InterPro" id="IPR002685">
    <property type="entry name" value="Glyco_trans_15"/>
</dbReference>
<gene>
    <name evidence="5" type="ORF">K458DRAFT_36744</name>
</gene>
<reference evidence="5" key="1">
    <citation type="journal article" date="2020" name="Stud. Mycol.">
        <title>101 Dothideomycetes genomes: a test case for predicting lifestyles and emergence of pathogens.</title>
        <authorList>
            <person name="Haridas S."/>
            <person name="Albert R."/>
            <person name="Binder M."/>
            <person name="Bloem J."/>
            <person name="Labutti K."/>
            <person name="Salamov A."/>
            <person name="Andreopoulos B."/>
            <person name="Baker S."/>
            <person name="Barry K."/>
            <person name="Bills G."/>
            <person name="Bluhm B."/>
            <person name="Cannon C."/>
            <person name="Castanera R."/>
            <person name="Culley D."/>
            <person name="Daum C."/>
            <person name="Ezra D."/>
            <person name="Gonzalez J."/>
            <person name="Henrissat B."/>
            <person name="Kuo A."/>
            <person name="Liang C."/>
            <person name="Lipzen A."/>
            <person name="Lutzoni F."/>
            <person name="Magnuson J."/>
            <person name="Mondo S."/>
            <person name="Nolan M."/>
            <person name="Ohm R."/>
            <person name="Pangilinan J."/>
            <person name="Park H.-J."/>
            <person name="Ramirez L."/>
            <person name="Alfaro M."/>
            <person name="Sun H."/>
            <person name="Tritt A."/>
            <person name="Yoshinaga Y."/>
            <person name="Zwiers L.-H."/>
            <person name="Turgeon B."/>
            <person name="Goodwin S."/>
            <person name="Spatafora J."/>
            <person name="Crous P."/>
            <person name="Grigoriev I."/>
        </authorList>
    </citation>
    <scope>NUCLEOTIDE SEQUENCE</scope>
    <source>
        <strain evidence="5">CBS 122367</strain>
    </source>
</reference>
<feature type="compositionally biased region" description="Polar residues" evidence="4">
    <location>
        <begin position="56"/>
        <end position="78"/>
    </location>
</feature>
<dbReference type="AlphaFoldDB" id="A0A6G1J1F9"/>
<evidence type="ECO:0000256" key="1">
    <source>
        <dbReference type="ARBA" id="ARBA00007677"/>
    </source>
</evidence>